<gene>
    <name evidence="2" type="ORF">HF519_28240</name>
</gene>
<name>A0A848DRD7_9PSEU</name>
<dbReference type="RefSeq" id="WP_169416033.1">
    <property type="nucleotide sequence ID" value="NZ_JAAXKZ010000180.1"/>
</dbReference>
<sequence>MRVHVVSDVHGNAEALAKAGDGADALIVLGDLVDFVDYRDPTGGILGRVLGPEVSARFGELRSSGRPGELADYAREVWSRFDDPAAVVEEAVRAQYAELFAVLRAPVYAIPGNVDLPHLWPEFAGSGVSLADGRVVEIGGLRFGFVGGAPLPPGIDRRHGGPWRPHLLPAEDFAAQARALSGDGPVDVLCSHVPPQVPELVYDVVSRRAESGGPGLLDVIHRDRPRAALFGHVHQPLAPRLRIGRTECVNVGHFRNSGTPYVLRW</sequence>
<dbReference type="InterPro" id="IPR004843">
    <property type="entry name" value="Calcineurin-like_PHP"/>
</dbReference>
<evidence type="ECO:0000313" key="2">
    <source>
        <dbReference type="EMBL" id="NMH95372.1"/>
    </source>
</evidence>
<dbReference type="Pfam" id="PF00149">
    <property type="entry name" value="Metallophos"/>
    <property type="match status" value="1"/>
</dbReference>
<accession>A0A848DRD7</accession>
<feature type="domain" description="Calcineurin-like phosphoesterase" evidence="1">
    <location>
        <begin position="1"/>
        <end position="236"/>
    </location>
</feature>
<protein>
    <submittedName>
        <fullName evidence="2">Metallophosphoesterase</fullName>
    </submittedName>
</protein>
<evidence type="ECO:0000259" key="1">
    <source>
        <dbReference type="Pfam" id="PF00149"/>
    </source>
</evidence>
<dbReference type="AlphaFoldDB" id="A0A848DRD7"/>
<dbReference type="Gene3D" id="3.60.21.10">
    <property type="match status" value="1"/>
</dbReference>
<evidence type="ECO:0000313" key="3">
    <source>
        <dbReference type="Proteomes" id="UP000586918"/>
    </source>
</evidence>
<dbReference type="SUPFAM" id="SSF56300">
    <property type="entry name" value="Metallo-dependent phosphatases"/>
    <property type="match status" value="1"/>
</dbReference>
<proteinExistence type="predicted"/>
<keyword evidence="3" id="KW-1185">Reference proteome</keyword>
<dbReference type="Proteomes" id="UP000586918">
    <property type="component" value="Unassembled WGS sequence"/>
</dbReference>
<reference evidence="2 3" key="1">
    <citation type="submission" date="2020-04" db="EMBL/GenBank/DDBJ databases">
        <authorList>
            <person name="Klaysubun C."/>
            <person name="Duangmal K."/>
            <person name="Lipun K."/>
        </authorList>
    </citation>
    <scope>NUCLEOTIDE SEQUENCE [LARGE SCALE GENOMIC DNA]</scope>
    <source>
        <strain evidence="2 3">DSM 45300</strain>
    </source>
</reference>
<dbReference type="GO" id="GO:0016787">
    <property type="term" value="F:hydrolase activity"/>
    <property type="evidence" value="ECO:0007669"/>
    <property type="project" value="InterPro"/>
</dbReference>
<organism evidence="2 3">
    <name type="scientific">Pseudonocardia bannensis</name>
    <dbReference type="NCBI Taxonomy" id="630973"/>
    <lineage>
        <taxon>Bacteria</taxon>
        <taxon>Bacillati</taxon>
        <taxon>Actinomycetota</taxon>
        <taxon>Actinomycetes</taxon>
        <taxon>Pseudonocardiales</taxon>
        <taxon>Pseudonocardiaceae</taxon>
        <taxon>Pseudonocardia</taxon>
    </lineage>
</organism>
<dbReference type="EMBL" id="JAAXKZ010000180">
    <property type="protein sequence ID" value="NMH95372.1"/>
    <property type="molecule type" value="Genomic_DNA"/>
</dbReference>
<comment type="caution">
    <text evidence="2">The sequence shown here is derived from an EMBL/GenBank/DDBJ whole genome shotgun (WGS) entry which is preliminary data.</text>
</comment>
<dbReference type="InterPro" id="IPR029052">
    <property type="entry name" value="Metallo-depent_PP-like"/>
</dbReference>